<dbReference type="Pfam" id="PF13193">
    <property type="entry name" value="AMP-binding_C"/>
    <property type="match status" value="2"/>
</dbReference>
<feature type="domain" description="Carrier" evidence="4">
    <location>
        <begin position="1522"/>
        <end position="1597"/>
    </location>
</feature>
<dbReference type="SUPFAM" id="SSF47336">
    <property type="entry name" value="ACP-like"/>
    <property type="match status" value="2"/>
</dbReference>
<dbReference type="InterPro" id="IPR000873">
    <property type="entry name" value="AMP-dep_synth/lig_dom"/>
</dbReference>
<dbReference type="PROSITE" id="PS00455">
    <property type="entry name" value="AMP_BINDING"/>
    <property type="match status" value="2"/>
</dbReference>
<reference evidence="6" key="1">
    <citation type="journal article" date="2019" name="Int. J. Syst. Evol. Microbiol.">
        <title>The Global Catalogue of Microorganisms (GCM) 10K type strain sequencing project: providing services to taxonomists for standard genome sequencing and annotation.</title>
        <authorList>
            <consortium name="The Broad Institute Genomics Platform"/>
            <consortium name="The Broad Institute Genome Sequencing Center for Infectious Disease"/>
            <person name="Wu L."/>
            <person name="Ma J."/>
        </authorList>
    </citation>
    <scope>NUCLEOTIDE SEQUENCE [LARGE SCALE GENOMIC DNA]</scope>
    <source>
        <strain evidence="6">CGMCC 4.1641</strain>
    </source>
</reference>
<sequence length="2043" mass="219060">MVEGERSWSYAQLDSVSDRIARRLRDQGVGPDDVVGVLLPRGAAQVATVLGVTKTGAAFLPVDPSYPRRRIGHVLGDARPRVVVVGEQTAVPAGEFDVLVIPQDIDSWTWTADDAASDPDEVLPTRVDHPAYVIYTSGSTGEPKGVVVTHRGLASLAATQARRLGVTERSRVLQFAALGFDAAVWELVMAFGAGAALVVHDADRLAGAELATVLREQRITHLTVPPTVLDTVPEGTEAALPDLATLVVAGEACPPELTERWSPGRRLVNAYGPTETTVCASLSDPLRPGPAPIGGPVLNTRVYVLDEALRPVPTAAPGELYVAGAGLARGYLGRAGLTASRFVADPFGGPGARMYRTGDLVRWNADGELEYLGRSDEQVKIRGYRVEPAEAESVLRRHPDVAQAVVVARQDDRGTRLLGYAVPVAGRDLDVDELRGHLADRLPEYMVPAAVLVLDSLPRTPNDKVDRGALPEPAYDVAPGSAPRTPLQELLCDLFAEVLGVPEVGIDDSFFDLGGHSLLATRLVIRIRRVFRCDLEPRALFGAPTPAGLAEVLAAGADAAQTPVTAVARPGLVPLSFGQQRLWFLHKLEGPSATYNSPLALRLSGRLDVAALRAALTDVAGRHEALRTVFAEHAGTPYQRILDTVEVELTVRESTEDEVEGLMGEAARHPFDLSREIPLRAELFALGADEWVLVLVLHHIAADGWSLRPLAQDIATAYGDRCRGQAPSWSPLPVQYADYALWQRRLLDEDGLLGRQLEYWTRQLAGLPEQVTLPKDRPRPAVASYAGDVAMFSMDPDLHRDLLELARSSGATLFMVLQAALAALLSRSGAGSDVPVGTPIAGRTDEALDDLVGFFVNTLVLRTDVSGDPSFAELLGRVRETCLAAYSHQDVPFEFLVEKLNPQRSAAHQPLFQILLGLQENPDAGFELPELRTRLEGVSTGLSRVDLFISLGEQRDADGPAGVTGAVEFAVDLYDRSTIEAFVERWLRLLRAVVRNPEQRIGRMELLSADEREQVLDRWSRVAPEPPSTLSALFERRAAVSPDAVAVIDGESSWSYAELNARANAVAWSLLDRGVGAEDVVGVLLPRGAWQVAAVLGVAKAGAAFLPVDPGYPAERVQFLLADAAPKVVLTDEAGQGAVAGVATVVLDDDTDGVHRDPVDGDRRMPSRVENAAYVIYTSGSTGRPKGTVVTHVGLAVLAAGAVERADVHAGSRVLQLASPSFDASVLELMMAIGAGAALVIVKEARSAGAELASLVAGAGVTHAFVPPSVLATVPVEGLAGLRSVVVGGEACSVDLVRRWSAGRRMTNLYGPTETTVAATISRPLSGESYPIGAPLAGTRTYVLDDFLRPVAPGVRGELYIAGPGVARGYLGRPGLTGSRFVADPFAGSGARMYRTGDVVRWNADGELEYLGRSDEQVKIRGFRVEPGEVEAALERQDGVAQAAVLARPDQQGFLTLYAYVLADPQTVSGAHLREQLRRTLPDHLVPAAVAVLDEFPVNPNGKLDRAALPEPGFDVAEGSRTPRTPLEEILCSLFADVLGVARAGVEDSFFDLGGHSLLATRLISRIRAALGAEVALRTLFEMPTPAALARCLDDGPTGARTALDRMPRPDVLPLSYAQQRLWFLHKLEGPSPTYNMPLVLRLSGAVDVAALRAALTDVVGRHEALRTVFGEREGVPFQQVLDDAAVGLPVREAAEEEVEALLLESARYPFDLSRELPVRAELFALGHDEWVLALVLHHIAADGWSLRPLAQDIATAYGDRCRGQAPAWAPLPVQYVDYTLWQRDLLGDDSDPDSAFSRQMKYWVRQLTDLPDQVTLPADHPRPAIAGYVGGISTFAVDAELHDDLMELARSTGSTLFMVLEAALAGLLTRLGAGTDVVLGAGVAGRTDERLDDLVGFFVNMLVLRTDTSGDPTFAELLSRVRETSLAAYANQDVPFEQVVEALNPQRSAAHQSLFQVALVLQNNAEADFGLAGLRVRQEGHGTGTSRFDVSLSITEHTGTDGGAAGLTGVVEFATDLYERSTVEAFTRRWVRMLRAMVVASG</sequence>
<feature type="non-terminal residue" evidence="5">
    <location>
        <position position="2043"/>
    </location>
</feature>
<dbReference type="SUPFAM" id="SSF56801">
    <property type="entry name" value="Acetyl-CoA synthetase-like"/>
    <property type="match status" value="2"/>
</dbReference>
<dbReference type="SMART" id="SM00823">
    <property type="entry name" value="PKS_PP"/>
    <property type="match status" value="2"/>
</dbReference>
<dbReference type="PROSITE" id="PS50075">
    <property type="entry name" value="CARRIER"/>
    <property type="match status" value="2"/>
</dbReference>
<dbReference type="PANTHER" id="PTHR45527:SF1">
    <property type="entry name" value="FATTY ACID SYNTHASE"/>
    <property type="match status" value="1"/>
</dbReference>
<dbReference type="Gene3D" id="2.30.38.10">
    <property type="entry name" value="Luciferase, Domain 3"/>
    <property type="match status" value="2"/>
</dbReference>
<dbReference type="InterPro" id="IPR020806">
    <property type="entry name" value="PKS_PP-bd"/>
</dbReference>
<dbReference type="Pfam" id="PF00550">
    <property type="entry name" value="PP-binding"/>
    <property type="match status" value="2"/>
</dbReference>
<dbReference type="InterPro" id="IPR020845">
    <property type="entry name" value="AMP-binding_CS"/>
</dbReference>
<dbReference type="InterPro" id="IPR025110">
    <property type="entry name" value="AMP-bd_C"/>
</dbReference>
<keyword evidence="3" id="KW-0597">Phosphoprotein</keyword>
<proteinExistence type="predicted"/>
<dbReference type="Gene3D" id="1.10.1200.10">
    <property type="entry name" value="ACP-like"/>
    <property type="match status" value="2"/>
</dbReference>
<dbReference type="Pfam" id="PF00668">
    <property type="entry name" value="Condensation"/>
    <property type="match status" value="2"/>
</dbReference>
<dbReference type="InterPro" id="IPR006162">
    <property type="entry name" value="Ppantetheine_attach_site"/>
</dbReference>
<evidence type="ECO:0000313" key="5">
    <source>
        <dbReference type="EMBL" id="MFC5150046.1"/>
    </source>
</evidence>
<accession>A0ABW0AAJ2</accession>
<keyword evidence="2" id="KW-0596">Phosphopantetheine</keyword>
<evidence type="ECO:0000256" key="2">
    <source>
        <dbReference type="ARBA" id="ARBA00022450"/>
    </source>
</evidence>
<gene>
    <name evidence="5" type="ORF">ACFPP6_36150</name>
</gene>
<dbReference type="InterPro" id="IPR023213">
    <property type="entry name" value="CAT-like_dom_sf"/>
</dbReference>
<dbReference type="InterPro" id="IPR045851">
    <property type="entry name" value="AMP-bd_C_sf"/>
</dbReference>
<protein>
    <submittedName>
        <fullName evidence="5">Amino acid adenylation domain-containing protein</fullName>
    </submittedName>
</protein>
<feature type="domain" description="Carrier" evidence="4">
    <location>
        <begin position="482"/>
        <end position="557"/>
    </location>
</feature>
<keyword evidence="6" id="KW-1185">Reference proteome</keyword>
<dbReference type="InterPro" id="IPR001242">
    <property type="entry name" value="Condensation_dom"/>
</dbReference>
<dbReference type="Proteomes" id="UP001596222">
    <property type="component" value="Unassembled WGS sequence"/>
</dbReference>
<dbReference type="CDD" id="cd19540">
    <property type="entry name" value="LCL_NRPS-like"/>
    <property type="match status" value="2"/>
</dbReference>
<evidence type="ECO:0000259" key="4">
    <source>
        <dbReference type="PROSITE" id="PS50075"/>
    </source>
</evidence>
<dbReference type="Gene3D" id="3.30.559.30">
    <property type="entry name" value="Nonribosomal peptide synthetase, condensation domain"/>
    <property type="match status" value="2"/>
</dbReference>
<dbReference type="PANTHER" id="PTHR45527">
    <property type="entry name" value="NONRIBOSOMAL PEPTIDE SYNTHETASE"/>
    <property type="match status" value="1"/>
</dbReference>
<dbReference type="SUPFAM" id="SSF52777">
    <property type="entry name" value="CoA-dependent acyltransferases"/>
    <property type="match status" value="4"/>
</dbReference>
<name>A0ABW0AAJ2_9ACTN</name>
<dbReference type="InterPro" id="IPR010071">
    <property type="entry name" value="AA_adenyl_dom"/>
</dbReference>
<dbReference type="InterPro" id="IPR009081">
    <property type="entry name" value="PP-bd_ACP"/>
</dbReference>
<organism evidence="5 6">
    <name type="scientific">Streptomyces aureoversilis</name>
    <dbReference type="NCBI Taxonomy" id="67277"/>
    <lineage>
        <taxon>Bacteria</taxon>
        <taxon>Bacillati</taxon>
        <taxon>Actinomycetota</taxon>
        <taxon>Actinomycetes</taxon>
        <taxon>Kitasatosporales</taxon>
        <taxon>Streptomycetaceae</taxon>
        <taxon>Streptomyces</taxon>
    </lineage>
</organism>
<comment type="caution">
    <text evidence="5">The sequence shown here is derived from an EMBL/GenBank/DDBJ whole genome shotgun (WGS) entry which is preliminary data.</text>
</comment>
<dbReference type="Pfam" id="PF00501">
    <property type="entry name" value="AMP-binding"/>
    <property type="match status" value="2"/>
</dbReference>
<evidence type="ECO:0000313" key="6">
    <source>
        <dbReference type="Proteomes" id="UP001596222"/>
    </source>
</evidence>
<dbReference type="InterPro" id="IPR036736">
    <property type="entry name" value="ACP-like_sf"/>
</dbReference>
<dbReference type="Gene3D" id="3.30.300.30">
    <property type="match status" value="2"/>
</dbReference>
<evidence type="ECO:0000256" key="1">
    <source>
        <dbReference type="ARBA" id="ARBA00001957"/>
    </source>
</evidence>
<comment type="cofactor">
    <cofactor evidence="1">
        <name>pantetheine 4'-phosphate</name>
        <dbReference type="ChEBI" id="CHEBI:47942"/>
    </cofactor>
</comment>
<dbReference type="Gene3D" id="3.40.50.980">
    <property type="match status" value="4"/>
</dbReference>
<dbReference type="PROSITE" id="PS00012">
    <property type="entry name" value="PHOSPHOPANTETHEINE"/>
    <property type="match status" value="1"/>
</dbReference>
<dbReference type="Gene3D" id="3.30.559.10">
    <property type="entry name" value="Chloramphenicol acetyltransferase-like domain"/>
    <property type="match status" value="2"/>
</dbReference>
<evidence type="ECO:0000256" key="3">
    <source>
        <dbReference type="ARBA" id="ARBA00022553"/>
    </source>
</evidence>
<dbReference type="EMBL" id="JBHSKJ010000047">
    <property type="protein sequence ID" value="MFC5150046.1"/>
    <property type="molecule type" value="Genomic_DNA"/>
</dbReference>
<dbReference type="NCBIfam" id="TIGR01733">
    <property type="entry name" value="AA-adenyl-dom"/>
    <property type="match status" value="2"/>
</dbReference>